<name>A0ACB8AGJ0_9AGAM</name>
<sequence length="1222" mass="136311">MSSRASISQVTLESEPHTGALDVSNISDIPEYTGSVLVGSPEQMASWHSVGGPSTPRVRPMPSLGNMSVPSRRPTLEHRSYSHAPILTPVKRTNTNHMQGTSGPGRLTLSTPGSHHHQWSLFEQLMEDGGQLRSPGAPRTRRRGPGEPPSRSESYHIASQSTPDEVDLFSDPVESPVDDCSVREEHLSGHTSRPSAEYEEDSDDSDETIRTSHTPSTAKQPWRLPTLPVLWRNILKCSIAYFIASLFTFSPHLSGFMSDLKTNKDNGPSPAGHMVATIAVYYNPAKTIGGMVEADSFCSIALIYSAMACLSGMSLFWFLEVRPGWEWLADVLAILWVGLSMSGLAWMKVWMNKPTFNTACSMAAVTLFTILVKEGGWEMLLHVSAIILVGATVSNVVCVFLWPQSATKNLQANMTKTLDSFSTLLGLLTNSFLLEEPIRQPSHGKIQKAVENHQSSFTSLKKNLGEARSEWFSGLHGSGNSLARKAYADAVDSLTRLAQHLNGLRGGTRLQYELTKAQSDGKLVLRRNKASSGVDGEFGGGKGKMNGNGDAVLSVDDADEVLLQAAADMFGDLVDDVGPPLKALSATCTSSLKRLREAFAHSRLVAQEHEHAMQPHDFHEIIDSIERSLFTFESTSNHAVMRLYRKSEFATASSRNSIVSSQEDNYLLTNDENEHIFLVYFFIFTLQEFARELVSFTDAMRRIYGVEQTRASRSSWVQRYILNVPKSVLSALRSFRDPTPPEKSGRPRLPRRLSNYFNPHRGHKVFFPKVRPHAPDTIQTPNRSNLTFIERVNRSLWELGAHLKERNIKYAIKVGMSTAILAAPAFFDATRPVFMEYRGEWALISFFAVISPTIGATNFLSIHRVLGTLFAAVIAAGVYTLFPHNAVVLSIFGFFFSIPCFYYIVGTPEYATTGRFVLLTYNLTCLYAYNLRAQDVSVLDIAYHRSTAVIVGVLWAALVSRFWWPAEARRELSKALGEFCLNLGWLYTRLVASNSGMEVPDNRNEDETPDERTSLLSKSASAKLSISIEEFMAMELHLQIKLIELQGLLAQTQHEPRLKGPFPVLLYRSILTSLQTILDKLHSMRCVTTREEWFTSVRKDFILPVNKERHEMVGNIILYFSTLASAFRLKAPLPPYLPPAEKARERLVEAIRNLDVVKNRDVKASRQLLFFAYALTMKGVTQELDYLGRTLQNAFGVIGQTPEEFEALFVDQITRGSVEQNV</sequence>
<organism evidence="1 2">
    <name type="scientific">Hygrophoropsis aurantiaca</name>
    <dbReference type="NCBI Taxonomy" id="72124"/>
    <lineage>
        <taxon>Eukaryota</taxon>
        <taxon>Fungi</taxon>
        <taxon>Dikarya</taxon>
        <taxon>Basidiomycota</taxon>
        <taxon>Agaricomycotina</taxon>
        <taxon>Agaricomycetes</taxon>
        <taxon>Agaricomycetidae</taxon>
        <taxon>Boletales</taxon>
        <taxon>Coniophorineae</taxon>
        <taxon>Hygrophoropsidaceae</taxon>
        <taxon>Hygrophoropsis</taxon>
    </lineage>
</organism>
<protein>
    <submittedName>
        <fullName evidence="1">Fusaric acid resistance protein-like-domain-containing protein</fullName>
    </submittedName>
</protein>
<dbReference type="Proteomes" id="UP000790377">
    <property type="component" value="Unassembled WGS sequence"/>
</dbReference>
<reference evidence="1" key="1">
    <citation type="journal article" date="2021" name="New Phytol.">
        <title>Evolutionary innovations through gain and loss of genes in the ectomycorrhizal Boletales.</title>
        <authorList>
            <person name="Wu G."/>
            <person name="Miyauchi S."/>
            <person name="Morin E."/>
            <person name="Kuo A."/>
            <person name="Drula E."/>
            <person name="Varga T."/>
            <person name="Kohler A."/>
            <person name="Feng B."/>
            <person name="Cao Y."/>
            <person name="Lipzen A."/>
            <person name="Daum C."/>
            <person name="Hundley H."/>
            <person name="Pangilinan J."/>
            <person name="Johnson J."/>
            <person name="Barry K."/>
            <person name="LaButti K."/>
            <person name="Ng V."/>
            <person name="Ahrendt S."/>
            <person name="Min B."/>
            <person name="Choi I.G."/>
            <person name="Park H."/>
            <person name="Plett J.M."/>
            <person name="Magnuson J."/>
            <person name="Spatafora J.W."/>
            <person name="Nagy L.G."/>
            <person name="Henrissat B."/>
            <person name="Grigoriev I.V."/>
            <person name="Yang Z.L."/>
            <person name="Xu J."/>
            <person name="Martin F.M."/>
        </authorList>
    </citation>
    <scope>NUCLEOTIDE SEQUENCE</scope>
    <source>
        <strain evidence="1">ATCC 28755</strain>
    </source>
</reference>
<accession>A0ACB8AGJ0</accession>
<dbReference type="EMBL" id="MU267652">
    <property type="protein sequence ID" value="KAH7912431.1"/>
    <property type="molecule type" value="Genomic_DNA"/>
</dbReference>
<keyword evidence="2" id="KW-1185">Reference proteome</keyword>
<comment type="caution">
    <text evidence="1">The sequence shown here is derived from an EMBL/GenBank/DDBJ whole genome shotgun (WGS) entry which is preliminary data.</text>
</comment>
<evidence type="ECO:0000313" key="1">
    <source>
        <dbReference type="EMBL" id="KAH7912431.1"/>
    </source>
</evidence>
<proteinExistence type="predicted"/>
<evidence type="ECO:0000313" key="2">
    <source>
        <dbReference type="Proteomes" id="UP000790377"/>
    </source>
</evidence>
<gene>
    <name evidence="1" type="ORF">BJ138DRAFT_1148473</name>
</gene>